<organism evidence="2 3">
    <name type="scientific">Aureitalea marina</name>
    <dbReference type="NCBI Taxonomy" id="930804"/>
    <lineage>
        <taxon>Bacteria</taxon>
        <taxon>Pseudomonadati</taxon>
        <taxon>Bacteroidota</taxon>
        <taxon>Flavobacteriia</taxon>
        <taxon>Flavobacteriales</taxon>
        <taxon>Flavobacteriaceae</taxon>
        <taxon>Aureitalea</taxon>
    </lineage>
</organism>
<keyword evidence="3" id="KW-1185">Reference proteome</keyword>
<dbReference type="Gene3D" id="3.90.1520.10">
    <property type="entry name" value="H-NOX domain"/>
    <property type="match status" value="1"/>
</dbReference>
<sequence>MKGIIFTEFLELVEEKFGLEMVDTIIKSSELKSNGVYTGVGTYSFGEMVQLLGNLSKETAIAPDDLLYVFAEHLFATLATNYPGLMNTYSDPMDLLSSIESHIHVEVRKIYSDAELPTFTVISRSDSELVMDYQSSRALYSLGHGLMQQTFNHFDQSADISYQKLKDDGTKVRFTIRKK</sequence>
<protein>
    <recommendedName>
        <fullName evidence="1">Heme NO-binding domain-containing protein</fullName>
    </recommendedName>
</protein>
<feature type="domain" description="Heme NO-binding" evidence="1">
    <location>
        <begin position="2"/>
        <end position="161"/>
    </location>
</feature>
<dbReference type="GO" id="GO:0020037">
    <property type="term" value="F:heme binding"/>
    <property type="evidence" value="ECO:0007669"/>
    <property type="project" value="InterPro"/>
</dbReference>
<evidence type="ECO:0000313" key="3">
    <source>
        <dbReference type="Proteomes" id="UP000239800"/>
    </source>
</evidence>
<evidence type="ECO:0000259" key="1">
    <source>
        <dbReference type="Pfam" id="PF07700"/>
    </source>
</evidence>
<dbReference type="InterPro" id="IPR038158">
    <property type="entry name" value="H-NOX_domain_sf"/>
</dbReference>
<dbReference type="InterPro" id="IPR024096">
    <property type="entry name" value="NO_sig/Golgi_transp_ligand-bd"/>
</dbReference>
<dbReference type="SUPFAM" id="SSF111126">
    <property type="entry name" value="Ligand-binding domain in the NO signalling and Golgi transport"/>
    <property type="match status" value="1"/>
</dbReference>
<evidence type="ECO:0000313" key="2">
    <source>
        <dbReference type="EMBL" id="PQB03485.1"/>
    </source>
</evidence>
<dbReference type="Pfam" id="PF07700">
    <property type="entry name" value="HNOB"/>
    <property type="match status" value="1"/>
</dbReference>
<dbReference type="InterPro" id="IPR011644">
    <property type="entry name" value="Heme_NO-bd"/>
</dbReference>
<proteinExistence type="predicted"/>
<reference evidence="2 3" key="1">
    <citation type="submission" date="2016-11" db="EMBL/GenBank/DDBJ databases">
        <title>Trade-off between light-utilization and light-protection in marine flavobacteria.</title>
        <authorList>
            <person name="Kumagai Y."/>
        </authorList>
    </citation>
    <scope>NUCLEOTIDE SEQUENCE [LARGE SCALE GENOMIC DNA]</scope>
    <source>
        <strain evidence="2 3">NBRC 107741</strain>
    </source>
</reference>
<dbReference type="RefSeq" id="WP_104811409.1">
    <property type="nucleotide sequence ID" value="NZ_MQUB01000001.1"/>
</dbReference>
<gene>
    <name evidence="2" type="ORF">BST85_00185</name>
</gene>
<dbReference type="OrthoDB" id="7266652at2"/>
<comment type="caution">
    <text evidence="2">The sequence shown here is derived from an EMBL/GenBank/DDBJ whole genome shotgun (WGS) entry which is preliminary data.</text>
</comment>
<dbReference type="AlphaFoldDB" id="A0A2S7KLH6"/>
<dbReference type="Proteomes" id="UP000239800">
    <property type="component" value="Unassembled WGS sequence"/>
</dbReference>
<name>A0A2S7KLH6_9FLAO</name>
<accession>A0A2S7KLH6</accession>
<dbReference type="EMBL" id="MQUB01000001">
    <property type="protein sequence ID" value="PQB03485.1"/>
    <property type="molecule type" value="Genomic_DNA"/>
</dbReference>